<name>A0A3L8P605_9ACTN</name>
<dbReference type="PROSITE" id="PS50887">
    <property type="entry name" value="GGDEF"/>
    <property type="match status" value="1"/>
</dbReference>
<evidence type="ECO:0000259" key="3">
    <source>
        <dbReference type="PROSITE" id="PS50883"/>
    </source>
</evidence>
<feature type="transmembrane region" description="Helical" evidence="2">
    <location>
        <begin position="44"/>
        <end position="63"/>
    </location>
</feature>
<dbReference type="Pfam" id="PF00563">
    <property type="entry name" value="EAL"/>
    <property type="match status" value="1"/>
</dbReference>
<dbReference type="SUPFAM" id="SSF141868">
    <property type="entry name" value="EAL domain-like"/>
    <property type="match status" value="1"/>
</dbReference>
<proteinExistence type="predicted"/>
<dbReference type="Gene3D" id="3.20.20.450">
    <property type="entry name" value="EAL domain"/>
    <property type="match status" value="1"/>
</dbReference>
<feature type="region of interest" description="Disordered" evidence="1">
    <location>
        <begin position="774"/>
        <end position="811"/>
    </location>
</feature>
<dbReference type="OrthoDB" id="23692at2"/>
<dbReference type="AlphaFoldDB" id="A0A3L8P605"/>
<dbReference type="InterPro" id="IPR035919">
    <property type="entry name" value="EAL_sf"/>
</dbReference>
<feature type="transmembrane region" description="Helical" evidence="2">
    <location>
        <begin position="20"/>
        <end position="37"/>
    </location>
</feature>
<gene>
    <name evidence="5" type="ORF">D9V37_02490</name>
</gene>
<keyword evidence="2" id="KW-1133">Transmembrane helix</keyword>
<dbReference type="InterPro" id="IPR000160">
    <property type="entry name" value="GGDEF_dom"/>
</dbReference>
<feature type="domain" description="GGDEF" evidence="4">
    <location>
        <begin position="378"/>
        <end position="509"/>
    </location>
</feature>
<dbReference type="Gene3D" id="3.30.70.270">
    <property type="match status" value="1"/>
</dbReference>
<dbReference type="InterPro" id="IPR029787">
    <property type="entry name" value="Nucleotide_cyclase"/>
</dbReference>
<dbReference type="PANTHER" id="PTHR44757">
    <property type="entry name" value="DIGUANYLATE CYCLASE DGCP"/>
    <property type="match status" value="1"/>
</dbReference>
<dbReference type="PANTHER" id="PTHR44757:SF2">
    <property type="entry name" value="BIOFILM ARCHITECTURE MAINTENANCE PROTEIN MBAA"/>
    <property type="match status" value="1"/>
</dbReference>
<evidence type="ECO:0000313" key="6">
    <source>
        <dbReference type="Proteomes" id="UP000281708"/>
    </source>
</evidence>
<organism evidence="5 6">
    <name type="scientific">Nocardioides mangrovicus</name>
    <dbReference type="NCBI Taxonomy" id="2478913"/>
    <lineage>
        <taxon>Bacteria</taxon>
        <taxon>Bacillati</taxon>
        <taxon>Actinomycetota</taxon>
        <taxon>Actinomycetes</taxon>
        <taxon>Propionibacteriales</taxon>
        <taxon>Nocardioidaceae</taxon>
        <taxon>Nocardioides</taxon>
    </lineage>
</organism>
<keyword evidence="6" id="KW-1185">Reference proteome</keyword>
<feature type="compositionally biased region" description="Low complexity" evidence="1">
    <location>
        <begin position="774"/>
        <end position="786"/>
    </location>
</feature>
<feature type="transmembrane region" description="Helical" evidence="2">
    <location>
        <begin position="214"/>
        <end position="234"/>
    </location>
</feature>
<accession>A0A3L8P605</accession>
<dbReference type="CDD" id="cd01949">
    <property type="entry name" value="GGDEF"/>
    <property type="match status" value="1"/>
</dbReference>
<keyword evidence="2" id="KW-0812">Transmembrane</keyword>
<dbReference type="FunFam" id="3.30.70.270:FF:000001">
    <property type="entry name" value="Diguanylate cyclase domain protein"/>
    <property type="match status" value="1"/>
</dbReference>
<evidence type="ECO:0000313" key="5">
    <source>
        <dbReference type="EMBL" id="RLV50840.1"/>
    </source>
</evidence>
<dbReference type="CDD" id="cd01948">
    <property type="entry name" value="EAL"/>
    <property type="match status" value="1"/>
</dbReference>
<feature type="transmembrane region" description="Helical" evidence="2">
    <location>
        <begin position="187"/>
        <end position="208"/>
    </location>
</feature>
<feature type="transmembrane region" description="Helical" evidence="2">
    <location>
        <begin position="149"/>
        <end position="166"/>
    </location>
</feature>
<protein>
    <submittedName>
        <fullName evidence="5">EAL domain-containing protein</fullName>
    </submittedName>
</protein>
<evidence type="ECO:0000256" key="2">
    <source>
        <dbReference type="SAM" id="Phobius"/>
    </source>
</evidence>
<dbReference type="SUPFAM" id="SSF55073">
    <property type="entry name" value="Nucleotide cyclase"/>
    <property type="match status" value="1"/>
</dbReference>
<dbReference type="RefSeq" id="WP_121804521.1">
    <property type="nucleotide sequence ID" value="NZ_RDBE01000001.1"/>
</dbReference>
<keyword evidence="2" id="KW-0472">Membrane</keyword>
<dbReference type="Pfam" id="PF00990">
    <property type="entry name" value="GGDEF"/>
    <property type="match status" value="1"/>
</dbReference>
<sequence length="835" mass="89514">MRSGLARELWTLLRTRSGLFDAAVCLAGLGIFAYALAHVLTDPLAGIGVELFAVPMIVIVAQFPMVLDRGEGGIEVGFDSTILMFLLCTQPAAQALVLWAIGMILSAAMTQKRLQARIFNIGNGILGGAVAAGTLTLTRGSALGTPRELLAVALAATAYFAFDYLLSAVSLAIEEQAPLSSQLLQRGTIVAVACFVPFDSLGYLGAVLVRSSSWWVLGLLAVPLATLLIATRAVTRGSENARRLSVLFAAAERAQTLRDTREVVAALEEDARRLLQIDGIEVRDTPPGPQEIGAKVHDGGHDRYVVAPDKHRARSTAAADSQALEAMAAVSSDAFERLRLNDEMAHLARHDLLTDLPNRRLLLDRVEQALSASRRNQTRVALLFVDLDGFKPVNDRFGHAAGDAVLVDVAQRLSACVRGHDMVARLGGDEFAVLFEDVGSDVVTSACYRILAALMEGVEVNGHQLPLSCSIGVAYGDQGDTAQSMLRNADLAMYEAKSRGKNQFVDYEPAIGRSRLQRLELVEALRAAVSNKDIRTVYQPVVDTVSGRISGVEALARWRLDGRDIRPDVFIKVAEESGLVVPLGELILERASRDAQRLRDAAGGMVTVSVNVAAQQLREPAFVPAVERALARMGGTGLILEITERDGIGTDVVTSAAMQTLVDMGVVLAIDDFGVGFSSISYLQDMPVGIIKTDATFSAAIDKDERACALLSSITTLAGALGLSVVVEGIERESQLEHLIADVHARYAQGYLLHRPMPLQKLLRVVRDQRPAEQPAVPAAVKPAQPKAEKPVKPTKTRPAMAGMTEHRVKQAVRPPVPLAPELEALVAQAEALVS</sequence>
<dbReference type="InterPro" id="IPR001633">
    <property type="entry name" value="EAL_dom"/>
</dbReference>
<feature type="transmembrane region" description="Helical" evidence="2">
    <location>
        <begin position="83"/>
        <end position="106"/>
    </location>
</feature>
<dbReference type="SMART" id="SM00052">
    <property type="entry name" value="EAL"/>
    <property type="match status" value="1"/>
</dbReference>
<dbReference type="InterPro" id="IPR043128">
    <property type="entry name" value="Rev_trsase/Diguanyl_cyclase"/>
</dbReference>
<dbReference type="InterPro" id="IPR052155">
    <property type="entry name" value="Biofilm_reg_signaling"/>
</dbReference>
<comment type="caution">
    <text evidence="5">The sequence shown here is derived from an EMBL/GenBank/DDBJ whole genome shotgun (WGS) entry which is preliminary data.</text>
</comment>
<evidence type="ECO:0000256" key="1">
    <source>
        <dbReference type="SAM" id="MobiDB-lite"/>
    </source>
</evidence>
<dbReference type="EMBL" id="RDBE01000001">
    <property type="protein sequence ID" value="RLV50840.1"/>
    <property type="molecule type" value="Genomic_DNA"/>
</dbReference>
<evidence type="ECO:0000259" key="4">
    <source>
        <dbReference type="PROSITE" id="PS50887"/>
    </source>
</evidence>
<dbReference type="Proteomes" id="UP000281708">
    <property type="component" value="Unassembled WGS sequence"/>
</dbReference>
<dbReference type="PROSITE" id="PS50883">
    <property type="entry name" value="EAL"/>
    <property type="match status" value="1"/>
</dbReference>
<dbReference type="NCBIfam" id="TIGR00254">
    <property type="entry name" value="GGDEF"/>
    <property type="match status" value="1"/>
</dbReference>
<feature type="domain" description="EAL" evidence="3">
    <location>
        <begin position="518"/>
        <end position="770"/>
    </location>
</feature>
<dbReference type="SMART" id="SM00267">
    <property type="entry name" value="GGDEF"/>
    <property type="match status" value="1"/>
</dbReference>
<reference evidence="5 6" key="1">
    <citation type="submission" date="2018-10" db="EMBL/GenBank/DDBJ databases">
        <title>Marmoricola sp. 4Q3S-7 whole genome shotgun sequence.</title>
        <authorList>
            <person name="Li F."/>
        </authorList>
    </citation>
    <scope>NUCLEOTIDE SEQUENCE [LARGE SCALE GENOMIC DNA]</scope>
    <source>
        <strain evidence="5 6">4Q3S-7</strain>
    </source>
</reference>